<dbReference type="InterPro" id="IPR015797">
    <property type="entry name" value="NUDIX_hydrolase-like_dom_sf"/>
</dbReference>
<dbReference type="InterPro" id="IPR011876">
    <property type="entry name" value="IsopentenylPP_isomerase_typ1"/>
</dbReference>
<evidence type="ECO:0000256" key="4">
    <source>
        <dbReference type="ARBA" id="ARBA00007579"/>
    </source>
</evidence>
<evidence type="ECO:0000256" key="1">
    <source>
        <dbReference type="ARBA" id="ARBA00000374"/>
    </source>
</evidence>
<evidence type="ECO:0000256" key="3">
    <source>
        <dbReference type="ARBA" id="ARBA00004826"/>
    </source>
</evidence>
<dbReference type="CDD" id="cd02885">
    <property type="entry name" value="NUDIX_IPP_Isomerase"/>
    <property type="match status" value="1"/>
</dbReference>
<keyword evidence="7" id="KW-0413">Isomerase</keyword>
<comment type="pathway">
    <text evidence="3">Isoprenoid biosynthesis; dimethylallyl diphosphate biosynthesis; dimethylallyl diphosphate from isopentenyl diphosphate: step 1/1.</text>
</comment>
<reference evidence="9" key="1">
    <citation type="submission" date="2016-01" db="EMBL/GenBank/DDBJ databases">
        <title>Reference transcriptome for the parasite Schistocephalus solidus: insights into the molecular evolution of parasitism.</title>
        <authorList>
            <person name="Hebert F.O."/>
            <person name="Grambauer S."/>
            <person name="Barber I."/>
            <person name="Landry C.R."/>
            <person name="Aubin-Horth N."/>
        </authorList>
    </citation>
    <scope>NUCLEOTIDE SEQUENCE</scope>
</reference>
<dbReference type="GO" id="GO:0005737">
    <property type="term" value="C:cytoplasm"/>
    <property type="evidence" value="ECO:0007669"/>
    <property type="project" value="TreeGrafter"/>
</dbReference>
<proteinExistence type="inferred from homology"/>
<dbReference type="GO" id="GO:0050992">
    <property type="term" value="P:dimethylallyl diphosphate biosynthetic process"/>
    <property type="evidence" value="ECO:0007669"/>
    <property type="project" value="UniProtKB-UniPathway"/>
</dbReference>
<dbReference type="GO" id="GO:0004452">
    <property type="term" value="F:isopentenyl-diphosphate delta-isomerase activity"/>
    <property type="evidence" value="ECO:0007669"/>
    <property type="project" value="UniProtKB-EC"/>
</dbReference>
<dbReference type="GO" id="GO:0009240">
    <property type="term" value="P:isopentenyl diphosphate biosynthetic process"/>
    <property type="evidence" value="ECO:0007669"/>
    <property type="project" value="TreeGrafter"/>
</dbReference>
<comment type="catalytic activity">
    <reaction evidence="1">
        <text>isopentenyl diphosphate = dimethylallyl diphosphate</text>
        <dbReference type="Rhea" id="RHEA:23284"/>
        <dbReference type="ChEBI" id="CHEBI:57623"/>
        <dbReference type="ChEBI" id="CHEBI:128769"/>
        <dbReference type="EC" id="5.3.3.2"/>
    </reaction>
</comment>
<comment type="similarity">
    <text evidence="4">Belongs to the IPP isomerase type 1 family.</text>
</comment>
<dbReference type="Pfam" id="PF00293">
    <property type="entry name" value="NUDIX"/>
    <property type="match status" value="1"/>
</dbReference>
<dbReference type="InterPro" id="IPR000086">
    <property type="entry name" value="NUDIX_hydrolase_dom"/>
</dbReference>
<keyword evidence="6" id="KW-0414">Isoprene biosynthesis</keyword>
<dbReference type="NCBIfam" id="TIGR02150">
    <property type="entry name" value="IPP_isom_1"/>
    <property type="match status" value="1"/>
</dbReference>
<organism evidence="9">
    <name type="scientific">Schistocephalus solidus</name>
    <name type="common">Tapeworm</name>
    <dbReference type="NCBI Taxonomy" id="70667"/>
    <lineage>
        <taxon>Eukaryota</taxon>
        <taxon>Metazoa</taxon>
        <taxon>Spiralia</taxon>
        <taxon>Lophotrochozoa</taxon>
        <taxon>Platyhelminthes</taxon>
        <taxon>Cestoda</taxon>
        <taxon>Eucestoda</taxon>
        <taxon>Diphyllobothriidea</taxon>
        <taxon>Diphyllobothriidae</taxon>
        <taxon>Schistocephalus</taxon>
    </lineage>
</organism>
<evidence type="ECO:0000256" key="5">
    <source>
        <dbReference type="ARBA" id="ARBA00012057"/>
    </source>
</evidence>
<dbReference type="PANTHER" id="PTHR10885">
    <property type="entry name" value="ISOPENTENYL-DIPHOSPHATE DELTA-ISOMERASE"/>
    <property type="match status" value="1"/>
</dbReference>
<dbReference type="UniPathway" id="UPA00059">
    <property type="reaction ID" value="UER00104"/>
</dbReference>
<protein>
    <recommendedName>
        <fullName evidence="5">isopentenyl-diphosphate Delta-isomerase</fullName>
        <ecNumber evidence="5">5.3.3.2</ecNumber>
    </recommendedName>
</protein>
<dbReference type="SUPFAM" id="SSF55811">
    <property type="entry name" value="Nudix"/>
    <property type="match status" value="1"/>
</dbReference>
<evidence type="ECO:0000259" key="8">
    <source>
        <dbReference type="PROSITE" id="PS51462"/>
    </source>
</evidence>
<feature type="domain" description="Nudix hydrolase" evidence="8">
    <location>
        <begin position="83"/>
        <end position="253"/>
    </location>
</feature>
<comment type="function">
    <text evidence="2">Catalyzes the 1,3-allylic rearrangement of the homoallylic substrate isopentenyl (IPP) to its highly electrophilic allylic isomer, dimethylallyl diphosphate (DMAPP).</text>
</comment>
<dbReference type="AlphaFoldDB" id="A0A0X3PUM9"/>
<dbReference type="EC" id="5.3.3.2" evidence="5"/>
<name>A0A0X3PUM9_SCHSO</name>
<evidence type="ECO:0000256" key="2">
    <source>
        <dbReference type="ARBA" id="ARBA00003951"/>
    </source>
</evidence>
<dbReference type="EMBL" id="GEEE01012319">
    <property type="protein sequence ID" value="JAP50906.1"/>
    <property type="molecule type" value="Transcribed_RNA"/>
</dbReference>
<accession>A0A0X3PUM9</accession>
<dbReference type="Gene3D" id="3.90.79.10">
    <property type="entry name" value="Nucleoside Triphosphate Pyrophosphohydrolase"/>
    <property type="match status" value="1"/>
</dbReference>
<sequence length="320" mass="36362">MYYTGLCKLELSLVNRKTSWVAQLITRIWHRCWAALSYPKALSSTMSAIQNKHMMEDMCLVTNEADEVIATASKKECHFKKGRLHRAFSLFLFRQATSQSGQPHLELLLQRRASTKLTFPNLWTNTCCSHPLQNHPGETEEHKTLGVRLAAQRKVKHELGIDSWCLLPLENIHFLTRILYSARNEPPDDIEWIEREIDYLLVSILPASVSGNAASHFLDISPDEVSATAWKSLEAIETAAADAEISPLPNAQSETTGTYNGHHTPWVRGLLRSGLLRRLWQWADARARLDADASSPSLLEAFNRIDESWDRSLIHRLKTD</sequence>
<dbReference type="PROSITE" id="PS51462">
    <property type="entry name" value="NUDIX"/>
    <property type="match status" value="1"/>
</dbReference>
<evidence type="ECO:0000256" key="6">
    <source>
        <dbReference type="ARBA" id="ARBA00023229"/>
    </source>
</evidence>
<gene>
    <name evidence="9" type="ORF">TR153886</name>
</gene>
<dbReference type="PANTHER" id="PTHR10885:SF0">
    <property type="entry name" value="ISOPENTENYL-DIPHOSPHATE DELTA-ISOMERASE"/>
    <property type="match status" value="1"/>
</dbReference>
<evidence type="ECO:0000256" key="7">
    <source>
        <dbReference type="ARBA" id="ARBA00023235"/>
    </source>
</evidence>
<evidence type="ECO:0000313" key="9">
    <source>
        <dbReference type="EMBL" id="JAP50906.1"/>
    </source>
</evidence>